<feature type="transmembrane region" description="Helical" evidence="7">
    <location>
        <begin position="131"/>
        <end position="151"/>
    </location>
</feature>
<gene>
    <name evidence="9" type="ORF">DL346_27585</name>
</gene>
<feature type="transmembrane region" description="Helical" evidence="7">
    <location>
        <begin position="235"/>
        <end position="256"/>
    </location>
</feature>
<evidence type="ECO:0000256" key="5">
    <source>
        <dbReference type="ARBA" id="ARBA00022989"/>
    </source>
</evidence>
<dbReference type="EMBL" id="QLUW01000007">
    <property type="protein sequence ID" value="RAP73460.1"/>
    <property type="molecule type" value="Genomic_DNA"/>
</dbReference>
<accession>A0A328TT38</accession>
<sequence>MKREEGENRNDYFPLSSLNGGIPVILKRWAREWYLHLMLLPAIIIVLIYSYGPMVGLVIAFEKYVPAKGMIHSKWIGLDNFKYVISLPDTYRVLYNTVYISFMKMVAGLIAPIIVALLLNEIRAMVFKRLYQTFIYLPHFLSWIILGGIMLDILSPSSGLANQLLQSLGFEPIFFLGDNRWFPYVLVGSDVWKEFGFSTIVYLAALTGINPSLYEAAEIDGANRWQQTRHVTLPGMVPIMILLATLSLGQILNAGFDQVFNLYNAQVYESGDIIDTLVYRLGLQQAQYGVATAVGLFKSVVSFVFISLSYIFAYRFANYRIF</sequence>
<dbReference type="AlphaFoldDB" id="A0A328TT38"/>
<name>A0A328TT38_9BACL</name>
<dbReference type="GO" id="GO:0055085">
    <property type="term" value="P:transmembrane transport"/>
    <property type="evidence" value="ECO:0007669"/>
    <property type="project" value="InterPro"/>
</dbReference>
<keyword evidence="10" id="KW-1185">Reference proteome</keyword>
<feature type="transmembrane region" description="Helical" evidence="7">
    <location>
        <begin position="98"/>
        <end position="119"/>
    </location>
</feature>
<feature type="transmembrane region" description="Helical" evidence="7">
    <location>
        <begin position="195"/>
        <end position="214"/>
    </location>
</feature>
<keyword evidence="2 7" id="KW-0813">Transport</keyword>
<evidence type="ECO:0000256" key="3">
    <source>
        <dbReference type="ARBA" id="ARBA00022475"/>
    </source>
</evidence>
<comment type="subcellular location">
    <subcellularLocation>
        <location evidence="1 7">Cell membrane</location>
        <topology evidence="1 7">Multi-pass membrane protein</topology>
    </subcellularLocation>
</comment>
<evidence type="ECO:0000256" key="6">
    <source>
        <dbReference type="ARBA" id="ARBA00023136"/>
    </source>
</evidence>
<feature type="domain" description="ABC transmembrane type-1" evidence="8">
    <location>
        <begin position="94"/>
        <end position="309"/>
    </location>
</feature>
<reference evidence="9 10" key="1">
    <citation type="submission" date="2018-06" db="EMBL/GenBank/DDBJ databases">
        <title>Paenibacillus montanisoli sp. nov., isolated from mountain area soil.</title>
        <authorList>
            <person name="Wu M."/>
        </authorList>
    </citation>
    <scope>NUCLEOTIDE SEQUENCE [LARGE SCALE GENOMIC DNA]</scope>
    <source>
        <strain evidence="9 10">RA17</strain>
    </source>
</reference>
<keyword evidence="6 7" id="KW-0472">Membrane</keyword>
<evidence type="ECO:0000313" key="10">
    <source>
        <dbReference type="Proteomes" id="UP000249260"/>
    </source>
</evidence>
<comment type="caution">
    <text evidence="9">The sequence shown here is derived from an EMBL/GenBank/DDBJ whole genome shotgun (WGS) entry which is preliminary data.</text>
</comment>
<dbReference type="PANTHER" id="PTHR43227">
    <property type="entry name" value="BLL4140 PROTEIN"/>
    <property type="match status" value="1"/>
</dbReference>
<keyword evidence="5 7" id="KW-1133">Transmembrane helix</keyword>
<dbReference type="Gene3D" id="1.10.3720.10">
    <property type="entry name" value="MetI-like"/>
    <property type="match status" value="1"/>
</dbReference>
<feature type="transmembrane region" description="Helical" evidence="7">
    <location>
        <begin position="288"/>
        <end position="313"/>
    </location>
</feature>
<dbReference type="Pfam" id="PF00528">
    <property type="entry name" value="BPD_transp_1"/>
    <property type="match status" value="1"/>
</dbReference>
<dbReference type="PROSITE" id="PS50928">
    <property type="entry name" value="ABC_TM1"/>
    <property type="match status" value="1"/>
</dbReference>
<evidence type="ECO:0000256" key="2">
    <source>
        <dbReference type="ARBA" id="ARBA00022448"/>
    </source>
</evidence>
<evidence type="ECO:0000313" key="9">
    <source>
        <dbReference type="EMBL" id="RAP73460.1"/>
    </source>
</evidence>
<keyword evidence="3" id="KW-1003">Cell membrane</keyword>
<feature type="transmembrane region" description="Helical" evidence="7">
    <location>
        <begin position="33"/>
        <end position="52"/>
    </location>
</feature>
<proteinExistence type="inferred from homology"/>
<dbReference type="InterPro" id="IPR035906">
    <property type="entry name" value="MetI-like_sf"/>
</dbReference>
<dbReference type="OrthoDB" id="9785836at2"/>
<dbReference type="GO" id="GO:0005886">
    <property type="term" value="C:plasma membrane"/>
    <property type="evidence" value="ECO:0007669"/>
    <property type="project" value="UniProtKB-SubCell"/>
</dbReference>
<comment type="similarity">
    <text evidence="7">Belongs to the binding-protein-dependent transport system permease family.</text>
</comment>
<dbReference type="CDD" id="cd06261">
    <property type="entry name" value="TM_PBP2"/>
    <property type="match status" value="1"/>
</dbReference>
<organism evidence="9 10">
    <name type="scientific">Paenibacillus montanisoli</name>
    <dbReference type="NCBI Taxonomy" id="2081970"/>
    <lineage>
        <taxon>Bacteria</taxon>
        <taxon>Bacillati</taxon>
        <taxon>Bacillota</taxon>
        <taxon>Bacilli</taxon>
        <taxon>Bacillales</taxon>
        <taxon>Paenibacillaceae</taxon>
        <taxon>Paenibacillus</taxon>
    </lineage>
</organism>
<evidence type="ECO:0000256" key="1">
    <source>
        <dbReference type="ARBA" id="ARBA00004651"/>
    </source>
</evidence>
<keyword evidence="4 7" id="KW-0812">Transmembrane</keyword>
<protein>
    <submittedName>
        <fullName evidence="9">Sugar ABC transporter permease</fullName>
    </submittedName>
</protein>
<evidence type="ECO:0000259" key="8">
    <source>
        <dbReference type="PROSITE" id="PS50928"/>
    </source>
</evidence>
<dbReference type="PANTHER" id="PTHR43227:SF11">
    <property type="entry name" value="BLL4140 PROTEIN"/>
    <property type="match status" value="1"/>
</dbReference>
<dbReference type="Proteomes" id="UP000249260">
    <property type="component" value="Unassembled WGS sequence"/>
</dbReference>
<evidence type="ECO:0000256" key="7">
    <source>
        <dbReference type="RuleBase" id="RU363032"/>
    </source>
</evidence>
<dbReference type="SUPFAM" id="SSF161098">
    <property type="entry name" value="MetI-like"/>
    <property type="match status" value="1"/>
</dbReference>
<dbReference type="InterPro" id="IPR050809">
    <property type="entry name" value="UgpAE/MalFG_permease"/>
</dbReference>
<dbReference type="InterPro" id="IPR000515">
    <property type="entry name" value="MetI-like"/>
</dbReference>
<evidence type="ECO:0000256" key="4">
    <source>
        <dbReference type="ARBA" id="ARBA00022692"/>
    </source>
</evidence>